<evidence type="ECO:0000256" key="1">
    <source>
        <dbReference type="SAM" id="MobiDB-lite"/>
    </source>
</evidence>
<evidence type="ECO:0000313" key="3">
    <source>
        <dbReference type="EMBL" id="EGO24093.1"/>
    </source>
</evidence>
<feature type="compositionally biased region" description="Low complexity" evidence="1">
    <location>
        <begin position="63"/>
        <end position="92"/>
    </location>
</feature>
<protein>
    <submittedName>
        <fullName evidence="3">Uncharacterized protein</fullName>
    </submittedName>
</protein>
<feature type="compositionally biased region" description="Polar residues" evidence="1">
    <location>
        <begin position="44"/>
        <end position="62"/>
    </location>
</feature>
<keyword evidence="2" id="KW-1133">Transmembrane helix</keyword>
<dbReference type="GeneID" id="18819828"/>
<keyword evidence="2" id="KW-0812">Transmembrane</keyword>
<dbReference type="OrthoDB" id="2596855at2759"/>
<dbReference type="HOGENOM" id="CLU_062080_0_0_1"/>
<sequence length="349" mass="37216">MALNAPISQALSTSDADRESSPPQAGPLPLKRGEIGYREETTVPAEQQTAESSTSSPAPDSQASETAGSTSPPSSSAAPQTTSSTASSNTPSDHPCAKKLIASLFKSEKVPSYGGICLSTLLIFTLQFLIIAVTVVGWVLSVQHISTTNATMSVEGSSGQQSVLPSSTTVVYVHIIFAIMVLVQLIFLERRIFRMRAERFVHLHPGAILPTSRNFSSSSRNMGIVPWNRAPLPTYAAAIAQSGHGTGDVEDNIIAVPPPPAYGNTRGSRLLLAGYLRNSLRAQRPVSIRSNASELEERPHSYVSSDEEWEVIRNAEAARKLEETLSKEGDDDDSRVTSDIDATAVGTAV</sequence>
<feature type="compositionally biased region" description="Basic and acidic residues" evidence="1">
    <location>
        <begin position="31"/>
        <end position="41"/>
    </location>
</feature>
<dbReference type="EMBL" id="GL945435">
    <property type="protein sequence ID" value="EGO24093.1"/>
    <property type="molecule type" value="Genomic_DNA"/>
</dbReference>
<feature type="region of interest" description="Disordered" evidence="1">
    <location>
        <begin position="1"/>
        <end position="94"/>
    </location>
</feature>
<proteinExistence type="predicted"/>
<feature type="compositionally biased region" description="Basic and acidic residues" evidence="1">
    <location>
        <begin position="324"/>
        <end position="338"/>
    </location>
</feature>
<feature type="region of interest" description="Disordered" evidence="1">
    <location>
        <begin position="324"/>
        <end position="349"/>
    </location>
</feature>
<gene>
    <name evidence="3" type="ORF">SERLADRAFT_470828</name>
</gene>
<dbReference type="KEGG" id="sla:SERLADRAFT_470828"/>
<feature type="transmembrane region" description="Helical" evidence="2">
    <location>
        <begin position="113"/>
        <end position="140"/>
    </location>
</feature>
<dbReference type="AlphaFoldDB" id="F8P026"/>
<feature type="compositionally biased region" description="Polar residues" evidence="1">
    <location>
        <begin position="1"/>
        <end position="14"/>
    </location>
</feature>
<organism>
    <name type="scientific">Serpula lacrymans var. lacrymans (strain S7.9)</name>
    <name type="common">Dry rot fungus</name>
    <dbReference type="NCBI Taxonomy" id="578457"/>
    <lineage>
        <taxon>Eukaryota</taxon>
        <taxon>Fungi</taxon>
        <taxon>Dikarya</taxon>
        <taxon>Basidiomycota</taxon>
        <taxon>Agaricomycotina</taxon>
        <taxon>Agaricomycetes</taxon>
        <taxon>Agaricomycetidae</taxon>
        <taxon>Boletales</taxon>
        <taxon>Coniophorineae</taxon>
        <taxon>Serpulaceae</taxon>
        <taxon>Serpula</taxon>
    </lineage>
</organism>
<dbReference type="RefSeq" id="XP_007319855.1">
    <property type="nucleotide sequence ID" value="XM_007319793.1"/>
</dbReference>
<feature type="transmembrane region" description="Helical" evidence="2">
    <location>
        <begin position="169"/>
        <end position="188"/>
    </location>
</feature>
<keyword evidence="2" id="KW-0472">Membrane</keyword>
<dbReference type="Proteomes" id="UP000008064">
    <property type="component" value="Unassembled WGS sequence"/>
</dbReference>
<name>F8P026_SERL9</name>
<accession>F8P026</accession>
<evidence type="ECO:0000256" key="2">
    <source>
        <dbReference type="SAM" id="Phobius"/>
    </source>
</evidence>
<reference evidence="3" key="1">
    <citation type="submission" date="2011-04" db="EMBL/GenBank/DDBJ databases">
        <title>Evolution of plant cell wall degrading machinery underlies the functional diversity of forest fungi.</title>
        <authorList>
            <consortium name="US DOE Joint Genome Institute (JGI-PGF)"/>
            <person name="Eastwood D.C."/>
            <person name="Floudas D."/>
            <person name="Binder M."/>
            <person name="Majcherczyk A."/>
            <person name="Schneider P."/>
            <person name="Aerts A."/>
            <person name="Asiegbu F.O."/>
            <person name="Baker S.E."/>
            <person name="Barry K."/>
            <person name="Bendiksby M."/>
            <person name="Blumentritt M."/>
            <person name="Coutinho P.M."/>
            <person name="Cullen D."/>
            <person name="Cullen D."/>
            <person name="Gathman A."/>
            <person name="Goodell B."/>
            <person name="Henrissat B."/>
            <person name="Ihrmark K."/>
            <person name="Kauserud H."/>
            <person name="Kohler A."/>
            <person name="LaButti K."/>
            <person name="Lapidus A."/>
            <person name="Lavin J.L."/>
            <person name="Lee Y.-H."/>
            <person name="Lindquist E."/>
            <person name="Lilly W."/>
            <person name="Lucas S."/>
            <person name="Morin E."/>
            <person name="Murat C."/>
            <person name="Oguiza J.A."/>
            <person name="Park J."/>
            <person name="Pisabarro A.G."/>
            <person name="Riley R."/>
            <person name="Rosling A."/>
            <person name="Salamov A."/>
            <person name="Schmidt O."/>
            <person name="Schmutz J."/>
            <person name="Skrede I."/>
            <person name="Stenlid J."/>
            <person name="Wiebenga A."/>
            <person name="Xie X."/>
            <person name="Kues U."/>
            <person name="Hibbett D.S."/>
            <person name="Hoffmeister D."/>
            <person name="Hogberg N."/>
            <person name="Martin F."/>
            <person name="Grigoriev I.V."/>
            <person name="Watkinson S.C."/>
        </authorList>
    </citation>
    <scope>NUCLEOTIDE SEQUENCE</scope>
    <source>
        <strain evidence="3">S7.9</strain>
    </source>
</reference>